<evidence type="ECO:0000256" key="3">
    <source>
        <dbReference type="ARBA" id="ARBA00019514"/>
    </source>
</evidence>
<gene>
    <name evidence="11" type="primary">psaL</name>
    <name evidence="13" type="ORF">AsFPU1_3674</name>
</gene>
<accession>A0A401ILY8</accession>
<dbReference type="RefSeq" id="WP_124978604.1">
    <property type="nucleotide sequence ID" value="NZ_BDQK01000016.1"/>
</dbReference>
<evidence type="ECO:0000313" key="13">
    <source>
        <dbReference type="EMBL" id="GBF82246.1"/>
    </source>
</evidence>
<evidence type="ECO:0000313" key="14">
    <source>
        <dbReference type="Proteomes" id="UP000287247"/>
    </source>
</evidence>
<dbReference type="GO" id="GO:0015979">
    <property type="term" value="P:photosynthesis"/>
    <property type="evidence" value="ECO:0007669"/>
    <property type="project" value="UniProtKB-UniRule"/>
</dbReference>
<dbReference type="SUPFAM" id="SSF81568">
    <property type="entry name" value="Photosystem I reaction center subunit XI, PsaL"/>
    <property type="match status" value="1"/>
</dbReference>
<feature type="domain" description="Photosystem I PsaL reaction centre subunit XI" evidence="12">
    <location>
        <begin position="4"/>
        <end position="145"/>
    </location>
</feature>
<evidence type="ECO:0000256" key="8">
    <source>
        <dbReference type="ARBA" id="ARBA00023136"/>
    </source>
</evidence>
<dbReference type="PANTHER" id="PTHR34803">
    <property type="entry name" value="PHOTOSYSTEM I REACTION CENTER SUBUNIT XI, CHLOROPLASTIC"/>
    <property type="match status" value="1"/>
</dbReference>
<keyword evidence="7 11" id="KW-1133">Transmembrane helix</keyword>
<dbReference type="Proteomes" id="UP000287247">
    <property type="component" value="Unassembled WGS sequence"/>
</dbReference>
<evidence type="ECO:0000256" key="9">
    <source>
        <dbReference type="ARBA" id="ARBA00032768"/>
    </source>
</evidence>
<comment type="subcellular location">
    <subcellularLocation>
        <location evidence="11">Cellular thylakoid membrane</location>
        <topology evidence="11">Multi-pass membrane protein</topology>
    </subcellularLocation>
    <subcellularLocation>
        <location evidence="1">Membrane</location>
        <topology evidence="1">Multi-pass membrane protein</topology>
    </subcellularLocation>
</comment>
<evidence type="ECO:0000256" key="7">
    <source>
        <dbReference type="ARBA" id="ARBA00022989"/>
    </source>
</evidence>
<evidence type="ECO:0000259" key="12">
    <source>
        <dbReference type="Pfam" id="PF02605"/>
    </source>
</evidence>
<reference evidence="14" key="1">
    <citation type="submission" date="2017-05" db="EMBL/GenBank/DDBJ databases">
        <title>Physiological properties and genetic analysis related to exopolysaccharide production of fresh-water unicellular cyanobacterium Aphanothece sacrum, Suizenji Nori, that has been cultured as a food source in Japan.</title>
        <authorList>
            <person name="Kanesaki Y."/>
            <person name="Yoshikawa S."/>
            <person name="Ohki K."/>
        </authorList>
    </citation>
    <scope>NUCLEOTIDE SEQUENCE [LARGE SCALE GENOMIC DNA]</scope>
    <source>
        <strain evidence="14">FPU1</strain>
    </source>
</reference>
<evidence type="ECO:0000256" key="10">
    <source>
        <dbReference type="ARBA" id="ARBA00033437"/>
    </source>
</evidence>
<keyword evidence="14" id="KW-1185">Reference proteome</keyword>
<evidence type="ECO:0000256" key="1">
    <source>
        <dbReference type="ARBA" id="ARBA00004141"/>
    </source>
</evidence>
<evidence type="ECO:0000256" key="4">
    <source>
        <dbReference type="ARBA" id="ARBA00022531"/>
    </source>
</evidence>
<dbReference type="InterPro" id="IPR036592">
    <property type="entry name" value="PSI_PsaL_sf"/>
</dbReference>
<keyword evidence="8 11" id="KW-0472">Membrane</keyword>
<comment type="similarity">
    <text evidence="2 11">Belongs to the PsaL family.</text>
</comment>
<feature type="transmembrane region" description="Helical" evidence="11">
    <location>
        <begin position="124"/>
        <end position="142"/>
    </location>
</feature>
<dbReference type="GO" id="GO:0009538">
    <property type="term" value="C:photosystem I reaction center"/>
    <property type="evidence" value="ECO:0007669"/>
    <property type="project" value="InterPro"/>
</dbReference>
<feature type="transmembrane region" description="Helical" evidence="11">
    <location>
        <begin position="75"/>
        <end position="97"/>
    </location>
</feature>
<name>A0A401ILY8_APHSA</name>
<sequence>MDIIGHGGDPQIGNLATPVNSSGFTLTFIRNLPAYRKGLSPNRRGLEVGMTHGYFLYGPFALLGPLRNSEYASTAGLLASVALVAILTIAVSMYAFVGVSAPTTTLTTPDVPEDLGTSEGWGEFANGFFIGGCGGAFFAYLLSQSPYMSLIQDVLSKVG</sequence>
<comment type="caution">
    <text evidence="13">The sequence shown here is derived from an EMBL/GenBank/DDBJ whole genome shotgun (WGS) entry which is preliminary data.</text>
</comment>
<dbReference type="EMBL" id="BDQK01000016">
    <property type="protein sequence ID" value="GBF82246.1"/>
    <property type="molecule type" value="Genomic_DNA"/>
</dbReference>
<dbReference type="HAMAP" id="MF_00447">
    <property type="entry name" value="PSI_PsaL"/>
    <property type="match status" value="1"/>
</dbReference>
<dbReference type="InterPro" id="IPR003757">
    <property type="entry name" value="PSI_PsaL"/>
</dbReference>
<protein>
    <recommendedName>
        <fullName evidence="3 11">Photosystem I reaction center subunit XI</fullName>
    </recommendedName>
    <alternativeName>
        <fullName evidence="9 11">PSI subunit V</fullName>
    </alternativeName>
    <alternativeName>
        <fullName evidence="10 11">PSI-L</fullName>
    </alternativeName>
</protein>
<evidence type="ECO:0000256" key="5">
    <source>
        <dbReference type="ARBA" id="ARBA00022692"/>
    </source>
</evidence>
<dbReference type="Gene3D" id="1.20.1240.10">
    <property type="entry name" value="Photosystem I PsaL, reaction centre subunit XI"/>
    <property type="match status" value="1"/>
</dbReference>
<organism evidence="13 14">
    <name type="scientific">Aphanothece sacrum FPU1</name>
    <dbReference type="NCBI Taxonomy" id="1920663"/>
    <lineage>
        <taxon>Bacteria</taxon>
        <taxon>Bacillati</taxon>
        <taxon>Cyanobacteriota</taxon>
        <taxon>Cyanophyceae</taxon>
        <taxon>Oscillatoriophycideae</taxon>
        <taxon>Chroococcales</taxon>
        <taxon>Aphanothecaceae</taxon>
        <taxon>Aphanothece</taxon>
    </lineage>
</organism>
<keyword evidence="5 11" id="KW-0812">Transmembrane</keyword>
<proteinExistence type="inferred from homology"/>
<dbReference type="InterPro" id="IPR022980">
    <property type="entry name" value="PSI_suXI"/>
</dbReference>
<dbReference type="AlphaFoldDB" id="A0A401ILY8"/>
<dbReference type="Pfam" id="PF02605">
    <property type="entry name" value="PsaL"/>
    <property type="match status" value="1"/>
</dbReference>
<evidence type="ECO:0000256" key="6">
    <source>
        <dbReference type="ARBA" id="ARBA00022836"/>
    </source>
</evidence>
<evidence type="ECO:0000256" key="11">
    <source>
        <dbReference type="HAMAP-Rule" id="MF_00447"/>
    </source>
</evidence>
<keyword evidence="4 11" id="KW-0602">Photosynthesis</keyword>
<dbReference type="OrthoDB" id="464381at2"/>
<evidence type="ECO:0000256" key="2">
    <source>
        <dbReference type="ARBA" id="ARBA00008820"/>
    </source>
</evidence>
<dbReference type="PANTHER" id="PTHR34803:SF2">
    <property type="entry name" value="PHOTOSYSTEM I REACTION CENTER SUBUNIT XI, CHLOROPLASTIC"/>
    <property type="match status" value="1"/>
</dbReference>
<dbReference type="GO" id="GO:0031676">
    <property type="term" value="C:plasma membrane-derived thylakoid membrane"/>
    <property type="evidence" value="ECO:0007669"/>
    <property type="project" value="UniProtKB-SubCell"/>
</dbReference>
<keyword evidence="6 11" id="KW-0603">Photosystem I</keyword>
<keyword evidence="11" id="KW-0793">Thylakoid</keyword>